<dbReference type="VEuPathDB" id="FungiDB:BO97DRAFT_426492"/>
<name>A0A395HR96_ASPHC</name>
<protein>
    <recommendedName>
        <fullName evidence="3">NAD(P)-binding protein</fullName>
    </recommendedName>
</protein>
<dbReference type="EMBL" id="KZ824295">
    <property type="protein sequence ID" value="RAL10481.1"/>
    <property type="molecule type" value="Genomic_DNA"/>
</dbReference>
<proteinExistence type="predicted"/>
<gene>
    <name evidence="1" type="ORF">BO97DRAFT_426492</name>
</gene>
<accession>A0A395HR96</accession>
<reference evidence="1 2" key="1">
    <citation type="submission" date="2018-02" db="EMBL/GenBank/DDBJ databases">
        <title>The genomes of Aspergillus section Nigri reveals drivers in fungal speciation.</title>
        <authorList>
            <consortium name="DOE Joint Genome Institute"/>
            <person name="Vesth T.C."/>
            <person name="Nybo J."/>
            <person name="Theobald S."/>
            <person name="Brandl J."/>
            <person name="Frisvad J.C."/>
            <person name="Nielsen K.F."/>
            <person name="Lyhne E.K."/>
            <person name="Kogle M.E."/>
            <person name="Kuo A."/>
            <person name="Riley R."/>
            <person name="Clum A."/>
            <person name="Nolan M."/>
            <person name="Lipzen A."/>
            <person name="Salamov A."/>
            <person name="Henrissat B."/>
            <person name="Wiebenga A."/>
            <person name="De vries R.P."/>
            <person name="Grigoriev I.V."/>
            <person name="Mortensen U.H."/>
            <person name="Andersen M.R."/>
            <person name="Baker S.E."/>
        </authorList>
    </citation>
    <scope>NUCLEOTIDE SEQUENCE [LARGE SCALE GENOMIC DNA]</scope>
    <source>
        <strain evidence="1 2">CBS 101889</strain>
    </source>
</reference>
<evidence type="ECO:0000313" key="1">
    <source>
        <dbReference type="EMBL" id="RAL10481.1"/>
    </source>
</evidence>
<sequence>MIVEHLEVNVLSVVSLYQATRSLLEKSITNPVFAIMGSGAGGLGRQPPVPSAAYGASKPMLPWYAVRINSEGNSAVKG</sequence>
<keyword evidence="2" id="KW-1185">Reference proteome</keyword>
<organism evidence="1 2">
    <name type="scientific">Aspergillus homomorphus (strain CBS 101889)</name>
    <dbReference type="NCBI Taxonomy" id="1450537"/>
    <lineage>
        <taxon>Eukaryota</taxon>
        <taxon>Fungi</taxon>
        <taxon>Dikarya</taxon>
        <taxon>Ascomycota</taxon>
        <taxon>Pezizomycotina</taxon>
        <taxon>Eurotiomycetes</taxon>
        <taxon>Eurotiomycetidae</taxon>
        <taxon>Eurotiales</taxon>
        <taxon>Aspergillaceae</taxon>
        <taxon>Aspergillus</taxon>
        <taxon>Aspergillus subgen. Circumdati</taxon>
    </lineage>
</organism>
<dbReference type="GeneID" id="37201419"/>
<dbReference type="RefSeq" id="XP_025549635.1">
    <property type="nucleotide sequence ID" value="XM_025697130.1"/>
</dbReference>
<dbReference type="InterPro" id="IPR036291">
    <property type="entry name" value="NAD(P)-bd_dom_sf"/>
</dbReference>
<dbReference type="AlphaFoldDB" id="A0A395HR96"/>
<evidence type="ECO:0000313" key="2">
    <source>
        <dbReference type="Proteomes" id="UP000248961"/>
    </source>
</evidence>
<dbReference type="Proteomes" id="UP000248961">
    <property type="component" value="Unassembled WGS sequence"/>
</dbReference>
<dbReference type="SUPFAM" id="SSF51735">
    <property type="entry name" value="NAD(P)-binding Rossmann-fold domains"/>
    <property type="match status" value="1"/>
</dbReference>
<evidence type="ECO:0008006" key="3">
    <source>
        <dbReference type="Google" id="ProtNLM"/>
    </source>
</evidence>
<dbReference type="Gene3D" id="3.40.50.720">
    <property type="entry name" value="NAD(P)-binding Rossmann-like Domain"/>
    <property type="match status" value="1"/>
</dbReference>
<dbReference type="OrthoDB" id="9876299at2759"/>